<keyword evidence="3" id="KW-1185">Reference proteome</keyword>
<evidence type="ECO:0000256" key="1">
    <source>
        <dbReference type="SAM" id="MobiDB-lite"/>
    </source>
</evidence>
<gene>
    <name evidence="2" type="ORF">K443DRAFT_417642</name>
</gene>
<proteinExistence type="predicted"/>
<protein>
    <submittedName>
        <fullName evidence="2">Uncharacterized protein</fullName>
    </submittedName>
</protein>
<name>A0A0C9Y337_9AGAR</name>
<dbReference type="Proteomes" id="UP000054477">
    <property type="component" value="Unassembled WGS sequence"/>
</dbReference>
<feature type="compositionally biased region" description="Polar residues" evidence="1">
    <location>
        <begin position="99"/>
        <end position="116"/>
    </location>
</feature>
<reference evidence="3" key="2">
    <citation type="submission" date="2015-01" db="EMBL/GenBank/DDBJ databases">
        <title>Evolutionary Origins and Diversification of the Mycorrhizal Mutualists.</title>
        <authorList>
            <consortium name="DOE Joint Genome Institute"/>
            <consortium name="Mycorrhizal Genomics Consortium"/>
            <person name="Kohler A."/>
            <person name="Kuo A."/>
            <person name="Nagy L.G."/>
            <person name="Floudas D."/>
            <person name="Copeland A."/>
            <person name="Barry K.W."/>
            <person name="Cichocki N."/>
            <person name="Veneault-Fourrey C."/>
            <person name="LaButti K."/>
            <person name="Lindquist E.A."/>
            <person name="Lipzen A."/>
            <person name="Lundell T."/>
            <person name="Morin E."/>
            <person name="Murat C."/>
            <person name="Riley R."/>
            <person name="Ohm R."/>
            <person name="Sun H."/>
            <person name="Tunlid A."/>
            <person name="Henrissat B."/>
            <person name="Grigoriev I.V."/>
            <person name="Hibbett D.S."/>
            <person name="Martin F."/>
        </authorList>
    </citation>
    <scope>NUCLEOTIDE SEQUENCE [LARGE SCALE GENOMIC DNA]</scope>
    <source>
        <strain evidence="3">LaAM-08-1</strain>
    </source>
</reference>
<dbReference type="OrthoDB" id="10522383at2759"/>
<organism evidence="2 3">
    <name type="scientific">Laccaria amethystina LaAM-08-1</name>
    <dbReference type="NCBI Taxonomy" id="1095629"/>
    <lineage>
        <taxon>Eukaryota</taxon>
        <taxon>Fungi</taxon>
        <taxon>Dikarya</taxon>
        <taxon>Basidiomycota</taxon>
        <taxon>Agaricomycotina</taxon>
        <taxon>Agaricomycetes</taxon>
        <taxon>Agaricomycetidae</taxon>
        <taxon>Agaricales</taxon>
        <taxon>Agaricineae</taxon>
        <taxon>Hydnangiaceae</taxon>
        <taxon>Laccaria</taxon>
    </lineage>
</organism>
<sequence length="233" mass="26189">MISIIATRESGQFIKTLLQFEIPLILDLLWNSRIQFDLPFLYNSDCQSWVYITADRAAQIVTEATDRWLAPPADFPNFCSQPYKDSLPSSTNREVRPFHSQQPPSRKLAFSNQCAKSTRPGPSVRYNPVGTSPLCQTNGWPISTSSPHPESSTLCHRLTRRGKKKRHGSKQAALLKKFAGVAMKFYELIAKMSGEDFASCTPEQQIYVLKKKAELAKHAVVDNNLQDAEDGID</sequence>
<evidence type="ECO:0000313" key="2">
    <source>
        <dbReference type="EMBL" id="KIK04487.1"/>
    </source>
</evidence>
<evidence type="ECO:0000313" key="3">
    <source>
        <dbReference type="Proteomes" id="UP000054477"/>
    </source>
</evidence>
<dbReference type="EMBL" id="KN838569">
    <property type="protein sequence ID" value="KIK04487.1"/>
    <property type="molecule type" value="Genomic_DNA"/>
</dbReference>
<feature type="region of interest" description="Disordered" evidence="1">
    <location>
        <begin position="86"/>
        <end position="128"/>
    </location>
</feature>
<dbReference type="AlphaFoldDB" id="A0A0C9Y337"/>
<accession>A0A0C9Y337</accession>
<dbReference type="HOGENOM" id="CLU_1190079_0_0_1"/>
<reference evidence="2 3" key="1">
    <citation type="submission" date="2014-04" db="EMBL/GenBank/DDBJ databases">
        <authorList>
            <consortium name="DOE Joint Genome Institute"/>
            <person name="Kuo A."/>
            <person name="Kohler A."/>
            <person name="Nagy L.G."/>
            <person name="Floudas D."/>
            <person name="Copeland A."/>
            <person name="Barry K.W."/>
            <person name="Cichocki N."/>
            <person name="Veneault-Fourrey C."/>
            <person name="LaButti K."/>
            <person name="Lindquist E.A."/>
            <person name="Lipzen A."/>
            <person name="Lundell T."/>
            <person name="Morin E."/>
            <person name="Murat C."/>
            <person name="Sun H."/>
            <person name="Tunlid A."/>
            <person name="Henrissat B."/>
            <person name="Grigoriev I.V."/>
            <person name="Hibbett D.S."/>
            <person name="Martin F."/>
            <person name="Nordberg H.P."/>
            <person name="Cantor M.N."/>
            <person name="Hua S.X."/>
        </authorList>
    </citation>
    <scope>NUCLEOTIDE SEQUENCE [LARGE SCALE GENOMIC DNA]</scope>
    <source>
        <strain evidence="2 3">LaAM-08-1</strain>
    </source>
</reference>